<feature type="transmembrane region" description="Helical" evidence="7">
    <location>
        <begin position="357"/>
        <end position="376"/>
    </location>
</feature>
<feature type="transmembrane region" description="Helical" evidence="7">
    <location>
        <begin position="382"/>
        <end position="403"/>
    </location>
</feature>
<feature type="transmembrane region" description="Helical" evidence="7">
    <location>
        <begin position="276"/>
        <end position="298"/>
    </location>
</feature>
<feature type="transmembrane region" description="Helical" evidence="7">
    <location>
        <begin position="318"/>
        <end position="336"/>
    </location>
</feature>
<dbReference type="FunFam" id="1.20.1250.20:FF:000423">
    <property type="entry name" value="Putative inorganic phosphate cotransporter-like Protein"/>
    <property type="match status" value="1"/>
</dbReference>
<evidence type="ECO:0000313" key="9">
    <source>
        <dbReference type="EMBL" id="VDP01214.1"/>
    </source>
</evidence>
<dbReference type="GO" id="GO:0016020">
    <property type="term" value="C:membrane"/>
    <property type="evidence" value="ECO:0007669"/>
    <property type="project" value="UniProtKB-SubCell"/>
</dbReference>
<keyword evidence="2" id="KW-0813">Transport</keyword>
<accession>A0A183IIL4</accession>
<keyword evidence="4" id="KW-0769">Symport</keyword>
<feature type="domain" description="Major facilitator superfamily (MFS) profile" evidence="8">
    <location>
        <begin position="40"/>
        <end position="445"/>
    </location>
</feature>
<evidence type="ECO:0000313" key="10">
    <source>
        <dbReference type="Proteomes" id="UP000270296"/>
    </source>
</evidence>
<dbReference type="InterPro" id="IPR011701">
    <property type="entry name" value="MFS"/>
</dbReference>
<dbReference type="EMBL" id="UZAM01007758">
    <property type="protein sequence ID" value="VDP01214.1"/>
    <property type="molecule type" value="Genomic_DNA"/>
</dbReference>
<dbReference type="PROSITE" id="PS50850">
    <property type="entry name" value="MFS"/>
    <property type="match status" value="1"/>
</dbReference>
<dbReference type="AlphaFoldDB" id="A0A183IIL4"/>
<evidence type="ECO:0000256" key="1">
    <source>
        <dbReference type="ARBA" id="ARBA00004141"/>
    </source>
</evidence>
<dbReference type="InterPro" id="IPR036259">
    <property type="entry name" value="MFS_trans_sf"/>
</dbReference>
<keyword evidence="6 7" id="KW-0472">Membrane</keyword>
<keyword evidence="5 7" id="KW-1133">Transmembrane helix</keyword>
<comment type="subcellular location">
    <subcellularLocation>
        <location evidence="1">Membrane</location>
        <topology evidence="1">Multi-pass membrane protein</topology>
    </subcellularLocation>
</comment>
<dbReference type="OrthoDB" id="2985014at2759"/>
<evidence type="ECO:0000256" key="5">
    <source>
        <dbReference type="ARBA" id="ARBA00022989"/>
    </source>
</evidence>
<evidence type="ECO:0000313" key="11">
    <source>
        <dbReference type="WBParaSite" id="SBAD_0000361801-mRNA-1"/>
    </source>
</evidence>
<evidence type="ECO:0000256" key="2">
    <source>
        <dbReference type="ARBA" id="ARBA00022448"/>
    </source>
</evidence>
<feature type="transmembrane region" description="Helical" evidence="7">
    <location>
        <begin position="415"/>
        <end position="439"/>
    </location>
</feature>
<protein>
    <submittedName>
        <fullName evidence="11">MFS domain-containing protein</fullName>
    </submittedName>
</protein>
<sequence length="445" mass="48875">MISRYYKDTKNSKEVGFKGAPSDGGHITNYRFFCSTRFNLALLMLVGTTVNYMMRTNLSLAIVCMVPNDTLNSSDSAISSTAPTFHWSSQLQGNLLSAFFWGYICTQIAGGWIATRYGSHLVIVINFAVCVLSTFLSPVGAEVSYYFLFVLRVVLGFCQGIIFPAFMSMWSKWAPPMERSKLIALSFAGNQVGNIVTMAIAGQLCKYGFAGGWPSIFYVTGIFSFVWLMAWVFIGSNTPSNNRLINPKETAYITNMLKLEVNTIESQKISVPWRSLFTSIPVWAAFIAHWAGDWAAYAMLTGLPLYTDNVLKMDIAKLGLLLAIPYAAYFVFINVGGFTADFVRSRKLLSTKNIRKVMTFLAYIPQAAFLLAAGYCREGQEALVITFVSLGLGFSGLMYSGCVTNYMDIAPQFSGTLFGIGNTLSSAAGIIAPIVMGAMTSHVRP</sequence>
<feature type="transmembrane region" description="Helical" evidence="7">
    <location>
        <begin position="95"/>
        <end position="114"/>
    </location>
</feature>
<dbReference type="InterPro" id="IPR050382">
    <property type="entry name" value="MFS_Na/Anion_cotransporter"/>
</dbReference>
<dbReference type="FunFam" id="1.20.1250.20:FF:000003">
    <property type="entry name" value="Solute carrier family 17 member 3"/>
    <property type="match status" value="1"/>
</dbReference>
<feature type="transmembrane region" description="Helical" evidence="7">
    <location>
        <begin position="216"/>
        <end position="234"/>
    </location>
</feature>
<evidence type="ECO:0000256" key="4">
    <source>
        <dbReference type="ARBA" id="ARBA00022847"/>
    </source>
</evidence>
<dbReference type="Proteomes" id="UP000270296">
    <property type="component" value="Unassembled WGS sequence"/>
</dbReference>
<proteinExistence type="predicted"/>
<keyword evidence="10" id="KW-1185">Reference proteome</keyword>
<dbReference type="Pfam" id="PF07690">
    <property type="entry name" value="MFS_1"/>
    <property type="match status" value="1"/>
</dbReference>
<dbReference type="WBParaSite" id="SBAD_0000361801-mRNA-1">
    <property type="protein sequence ID" value="SBAD_0000361801-mRNA-1"/>
    <property type="gene ID" value="SBAD_0000361801"/>
</dbReference>
<feature type="transmembrane region" description="Helical" evidence="7">
    <location>
        <begin position="38"/>
        <end position="54"/>
    </location>
</feature>
<dbReference type="GO" id="GO:0015293">
    <property type="term" value="F:symporter activity"/>
    <property type="evidence" value="ECO:0007669"/>
    <property type="project" value="UniProtKB-KW"/>
</dbReference>
<dbReference type="PANTHER" id="PTHR11662">
    <property type="entry name" value="SOLUTE CARRIER FAMILY 17"/>
    <property type="match status" value="1"/>
</dbReference>
<dbReference type="PANTHER" id="PTHR11662:SF399">
    <property type="entry name" value="FI19708P1-RELATED"/>
    <property type="match status" value="1"/>
</dbReference>
<dbReference type="GO" id="GO:0006820">
    <property type="term" value="P:monoatomic anion transport"/>
    <property type="evidence" value="ECO:0007669"/>
    <property type="project" value="TreeGrafter"/>
</dbReference>
<gene>
    <name evidence="9" type="ORF">SBAD_LOCUS3459</name>
</gene>
<evidence type="ECO:0000256" key="7">
    <source>
        <dbReference type="SAM" id="Phobius"/>
    </source>
</evidence>
<evidence type="ECO:0000256" key="3">
    <source>
        <dbReference type="ARBA" id="ARBA00022692"/>
    </source>
</evidence>
<feature type="transmembrane region" description="Helical" evidence="7">
    <location>
        <begin position="145"/>
        <end position="170"/>
    </location>
</feature>
<name>A0A183IIL4_9BILA</name>
<feature type="transmembrane region" description="Helical" evidence="7">
    <location>
        <begin position="121"/>
        <end position="139"/>
    </location>
</feature>
<reference evidence="11" key="1">
    <citation type="submission" date="2016-06" db="UniProtKB">
        <authorList>
            <consortium name="WormBaseParasite"/>
        </authorList>
    </citation>
    <scope>IDENTIFICATION</scope>
</reference>
<dbReference type="SUPFAM" id="SSF103473">
    <property type="entry name" value="MFS general substrate transporter"/>
    <property type="match status" value="1"/>
</dbReference>
<dbReference type="Gene3D" id="1.20.1250.20">
    <property type="entry name" value="MFS general substrate transporter like domains"/>
    <property type="match status" value="2"/>
</dbReference>
<keyword evidence="3 7" id="KW-0812">Transmembrane</keyword>
<feature type="transmembrane region" description="Helical" evidence="7">
    <location>
        <begin position="182"/>
        <end position="204"/>
    </location>
</feature>
<organism evidence="11">
    <name type="scientific">Soboliphyme baturini</name>
    <dbReference type="NCBI Taxonomy" id="241478"/>
    <lineage>
        <taxon>Eukaryota</taxon>
        <taxon>Metazoa</taxon>
        <taxon>Ecdysozoa</taxon>
        <taxon>Nematoda</taxon>
        <taxon>Enoplea</taxon>
        <taxon>Dorylaimia</taxon>
        <taxon>Dioctophymatida</taxon>
        <taxon>Dioctophymatoidea</taxon>
        <taxon>Soboliphymatidae</taxon>
        <taxon>Soboliphyme</taxon>
    </lineage>
</organism>
<dbReference type="InterPro" id="IPR020846">
    <property type="entry name" value="MFS_dom"/>
</dbReference>
<evidence type="ECO:0000259" key="8">
    <source>
        <dbReference type="PROSITE" id="PS50850"/>
    </source>
</evidence>
<reference evidence="9 10" key="2">
    <citation type="submission" date="2018-11" db="EMBL/GenBank/DDBJ databases">
        <authorList>
            <consortium name="Pathogen Informatics"/>
        </authorList>
    </citation>
    <scope>NUCLEOTIDE SEQUENCE [LARGE SCALE GENOMIC DNA]</scope>
</reference>
<evidence type="ECO:0000256" key="6">
    <source>
        <dbReference type="ARBA" id="ARBA00023136"/>
    </source>
</evidence>